<dbReference type="SUPFAM" id="SSF47413">
    <property type="entry name" value="lambda repressor-like DNA-binding domains"/>
    <property type="match status" value="1"/>
</dbReference>
<dbReference type="SMART" id="SM00354">
    <property type="entry name" value="HTH_LACI"/>
    <property type="match status" value="1"/>
</dbReference>
<sequence>MKKVTVYTLSEELGVSPATISKALNNSPEISPATIERIRKKADEYGFRPRPIVSRTTNICALIQTPASEMSCFSPYTVSAMEGMLKYLQEAGLEFSLYRDEVSKLNAGLLLRQLGRRGINGAVLINTDEDSAFYAEFEQQHFAYCSLLTNDGRSERLLSIDNVQAACEAVQYLIQLGHRRIGTLVTPAHGVTGRDRLKGYRKALKDSGLGVDPEVIVASEFGEDGLEFGNRETLALLDRHPDITALFVMGERVAVGALHAFYQRGLKVPEDVSLLSCDDPPEVAYLCPPLTVMRIPNRKLGYTAARWVHDMIEGTARERYPHEPWMRGELVLRQSTGPVRKTQP</sequence>
<evidence type="ECO:0000256" key="2">
    <source>
        <dbReference type="ARBA" id="ARBA00023125"/>
    </source>
</evidence>
<dbReference type="PROSITE" id="PS50932">
    <property type="entry name" value="HTH_LACI_2"/>
    <property type="match status" value="1"/>
</dbReference>
<name>A0A0G3ELB0_9BACT</name>
<dbReference type="Pfam" id="PF13377">
    <property type="entry name" value="Peripla_BP_3"/>
    <property type="match status" value="1"/>
</dbReference>
<evidence type="ECO:0000256" key="3">
    <source>
        <dbReference type="ARBA" id="ARBA00023163"/>
    </source>
</evidence>
<evidence type="ECO:0000313" key="5">
    <source>
        <dbReference type="EMBL" id="AKJ65555.1"/>
    </source>
</evidence>
<dbReference type="InterPro" id="IPR000843">
    <property type="entry name" value="HTH_LacI"/>
</dbReference>
<dbReference type="InterPro" id="IPR010982">
    <property type="entry name" value="Lambda_DNA-bd_dom_sf"/>
</dbReference>
<accession>A0A0G3ELB0</accession>
<keyword evidence="2" id="KW-0238">DNA-binding</keyword>
<evidence type="ECO:0000313" key="6">
    <source>
        <dbReference type="Proteomes" id="UP000035268"/>
    </source>
</evidence>
<dbReference type="InterPro" id="IPR046335">
    <property type="entry name" value="LacI/GalR-like_sensor"/>
</dbReference>
<dbReference type="PANTHER" id="PTHR30146">
    <property type="entry name" value="LACI-RELATED TRANSCRIPTIONAL REPRESSOR"/>
    <property type="match status" value="1"/>
</dbReference>
<keyword evidence="3" id="KW-0804">Transcription</keyword>
<dbReference type="Gene3D" id="1.10.260.40">
    <property type="entry name" value="lambda repressor-like DNA-binding domains"/>
    <property type="match status" value="1"/>
</dbReference>
<dbReference type="PANTHER" id="PTHR30146:SF109">
    <property type="entry name" value="HTH-TYPE TRANSCRIPTIONAL REGULATOR GALS"/>
    <property type="match status" value="1"/>
</dbReference>
<organism evidence="5 6">
    <name type="scientific">Kiritimatiella glycovorans</name>
    <dbReference type="NCBI Taxonomy" id="1307763"/>
    <lineage>
        <taxon>Bacteria</taxon>
        <taxon>Pseudomonadati</taxon>
        <taxon>Kiritimatiellota</taxon>
        <taxon>Kiritimatiellia</taxon>
        <taxon>Kiritimatiellales</taxon>
        <taxon>Kiritimatiellaceae</taxon>
        <taxon>Kiritimatiella</taxon>
    </lineage>
</organism>
<dbReference type="Gene3D" id="3.40.50.2300">
    <property type="match status" value="2"/>
</dbReference>
<keyword evidence="1" id="KW-0805">Transcription regulation</keyword>
<feature type="domain" description="HTH lacI-type" evidence="4">
    <location>
        <begin position="4"/>
        <end position="58"/>
    </location>
</feature>
<dbReference type="KEGG" id="vbl:L21SP4_02329"/>
<dbReference type="AlphaFoldDB" id="A0A0G3ELB0"/>
<evidence type="ECO:0000259" key="4">
    <source>
        <dbReference type="PROSITE" id="PS50932"/>
    </source>
</evidence>
<proteinExistence type="predicted"/>
<dbReference type="GO" id="GO:0003700">
    <property type="term" value="F:DNA-binding transcription factor activity"/>
    <property type="evidence" value="ECO:0007669"/>
    <property type="project" value="TreeGrafter"/>
</dbReference>
<dbReference type="CDD" id="cd06267">
    <property type="entry name" value="PBP1_LacI_sugar_binding-like"/>
    <property type="match status" value="1"/>
</dbReference>
<dbReference type="SUPFAM" id="SSF53822">
    <property type="entry name" value="Periplasmic binding protein-like I"/>
    <property type="match status" value="1"/>
</dbReference>
<dbReference type="InterPro" id="IPR028082">
    <property type="entry name" value="Peripla_BP_I"/>
</dbReference>
<dbReference type="Proteomes" id="UP000035268">
    <property type="component" value="Chromosome"/>
</dbReference>
<dbReference type="STRING" id="1307763.L21SP4_02329"/>
<keyword evidence="6" id="KW-1185">Reference proteome</keyword>
<evidence type="ECO:0000256" key="1">
    <source>
        <dbReference type="ARBA" id="ARBA00023015"/>
    </source>
</evidence>
<reference evidence="5 6" key="2">
    <citation type="journal article" date="2016" name="ISME J.">
        <title>Characterization of the first cultured representative of Verrucomicrobia subdivision 5 indicates the proposal of a novel phylum.</title>
        <authorList>
            <person name="Spring S."/>
            <person name="Bunk B."/>
            <person name="Sproer C."/>
            <person name="Schumann P."/>
            <person name="Rohde M."/>
            <person name="Tindall B.J."/>
            <person name="Klenk H.P."/>
        </authorList>
    </citation>
    <scope>NUCLEOTIDE SEQUENCE [LARGE SCALE GENOMIC DNA]</scope>
    <source>
        <strain evidence="5 6">L21-Fru-AB</strain>
    </source>
</reference>
<protein>
    <submittedName>
        <fullName evidence="5">LacI family transcriptional regulator</fullName>
    </submittedName>
</protein>
<reference evidence="6" key="1">
    <citation type="submission" date="2015-02" db="EMBL/GenBank/DDBJ databases">
        <title>Description and complete genome sequence of the first cultured representative of the subdivision 5 of the Verrucomicrobia phylum.</title>
        <authorList>
            <person name="Spring S."/>
            <person name="Bunk B."/>
            <person name="Sproer C."/>
            <person name="Klenk H.-P."/>
        </authorList>
    </citation>
    <scope>NUCLEOTIDE SEQUENCE [LARGE SCALE GENOMIC DNA]</scope>
    <source>
        <strain evidence="6">L21-Fru-AB</strain>
    </source>
</reference>
<dbReference type="RefSeq" id="WP_052882768.1">
    <property type="nucleotide sequence ID" value="NZ_CP010904.1"/>
</dbReference>
<dbReference type="Pfam" id="PF00356">
    <property type="entry name" value="LacI"/>
    <property type="match status" value="1"/>
</dbReference>
<gene>
    <name evidence="5" type="ORF">L21SP4_02329</name>
</gene>
<dbReference type="EMBL" id="CP010904">
    <property type="protein sequence ID" value="AKJ65555.1"/>
    <property type="molecule type" value="Genomic_DNA"/>
</dbReference>
<dbReference type="OrthoDB" id="308642at2"/>
<dbReference type="CDD" id="cd01392">
    <property type="entry name" value="HTH_LacI"/>
    <property type="match status" value="1"/>
</dbReference>
<dbReference type="GO" id="GO:0000976">
    <property type="term" value="F:transcription cis-regulatory region binding"/>
    <property type="evidence" value="ECO:0007669"/>
    <property type="project" value="TreeGrafter"/>
</dbReference>